<dbReference type="Pfam" id="PF00583">
    <property type="entry name" value="Acetyltransf_1"/>
    <property type="match status" value="1"/>
</dbReference>
<evidence type="ECO:0000313" key="2">
    <source>
        <dbReference type="EMBL" id="ERJ11003.1"/>
    </source>
</evidence>
<dbReference type="STRING" id="1033810.HLPCO_002956"/>
<keyword evidence="3" id="KW-1185">Reference proteome</keyword>
<feature type="domain" description="N-acetyltransferase" evidence="1">
    <location>
        <begin position="160"/>
        <end position="296"/>
    </location>
</feature>
<dbReference type="OrthoDB" id="62792at2"/>
<dbReference type="InterPro" id="IPR016181">
    <property type="entry name" value="Acyl_CoA_acyltransferase"/>
</dbReference>
<dbReference type="CDD" id="cd04301">
    <property type="entry name" value="NAT_SF"/>
    <property type="match status" value="1"/>
</dbReference>
<sequence length="296" mass="34100">MGIQFRNYINETGITEDYFKVRSFLVKLGSTNYTYARWDWMITHSHLDQYALGKIGLWEDSNQIIGVALYDVKIGYAYCLALPDYEYMKKEMLLYAKENLSKDTEFAVVIPDTDINFQDIATNLGFMPTTHKECDAIFYIEKTGTDYSLPEGFRLTTMKETYSPFQYRRVLWKGFNHEINGEGEFAFSEEQEKEVKCEMLRPNVDLNLKIAVVAPDGNFVSYCGMWYDDQTDFAIIEPVATDPDYRKMGLGKAAVLEGIRRVGELGAKRVLVGSSQQFYYSIGMRPFSSATEWKSK</sequence>
<dbReference type="GO" id="GO:0016747">
    <property type="term" value="F:acyltransferase activity, transferring groups other than amino-acyl groups"/>
    <property type="evidence" value="ECO:0007669"/>
    <property type="project" value="InterPro"/>
</dbReference>
<evidence type="ECO:0000259" key="1">
    <source>
        <dbReference type="PROSITE" id="PS51186"/>
    </source>
</evidence>
<gene>
    <name evidence="2" type="ORF">HLPCO_002956</name>
</gene>
<reference evidence="2 3" key="1">
    <citation type="journal article" date="2011" name="J. Bacteriol.">
        <title>Genome sequence of Haloplasma contractile, an unusual contractile bacterium from a deep-sea anoxic brine lake.</title>
        <authorList>
            <person name="Antunes A."/>
            <person name="Alam I."/>
            <person name="El Dorry H."/>
            <person name="Siam R."/>
            <person name="Robertson A."/>
            <person name="Bajic V.B."/>
            <person name="Stingl U."/>
        </authorList>
    </citation>
    <scope>NUCLEOTIDE SEQUENCE [LARGE SCALE GENOMIC DNA]</scope>
    <source>
        <strain evidence="2 3">SSD-17B</strain>
    </source>
</reference>
<dbReference type="RefSeq" id="WP_008825527.1">
    <property type="nucleotide sequence ID" value="NZ_AFNU02000019.1"/>
</dbReference>
<dbReference type="Gene3D" id="3.40.630.30">
    <property type="match status" value="1"/>
</dbReference>
<proteinExistence type="predicted"/>
<comment type="caution">
    <text evidence="2">The sequence shown here is derived from an EMBL/GenBank/DDBJ whole genome shotgun (WGS) entry which is preliminary data.</text>
</comment>
<accession>U2E726</accession>
<evidence type="ECO:0000313" key="3">
    <source>
        <dbReference type="Proteomes" id="UP000005707"/>
    </source>
</evidence>
<reference evidence="2 3" key="2">
    <citation type="journal article" date="2013" name="PLoS ONE">
        <title>INDIGO - INtegrated Data Warehouse of MIcrobial GenOmes with Examples from the Red Sea Extremophiles.</title>
        <authorList>
            <person name="Alam I."/>
            <person name="Antunes A."/>
            <person name="Kamau A.A."/>
            <person name="Ba Alawi W."/>
            <person name="Kalkatawi M."/>
            <person name="Stingl U."/>
            <person name="Bajic V.B."/>
        </authorList>
    </citation>
    <scope>NUCLEOTIDE SEQUENCE [LARGE SCALE GENOMIC DNA]</scope>
    <source>
        <strain evidence="2 3">SSD-17B</strain>
    </source>
</reference>
<dbReference type="PROSITE" id="PS51186">
    <property type="entry name" value="GNAT"/>
    <property type="match status" value="1"/>
</dbReference>
<dbReference type="eggNOG" id="COG3153">
    <property type="taxonomic scope" value="Bacteria"/>
</dbReference>
<organism evidence="2 3">
    <name type="scientific">Haloplasma contractile SSD-17B</name>
    <dbReference type="NCBI Taxonomy" id="1033810"/>
    <lineage>
        <taxon>Bacteria</taxon>
        <taxon>Bacillati</taxon>
        <taxon>Mycoplasmatota</taxon>
        <taxon>Mollicutes</taxon>
        <taxon>Haloplasmatales</taxon>
        <taxon>Haloplasmataceae</taxon>
        <taxon>Haloplasma</taxon>
    </lineage>
</organism>
<dbReference type="EMBL" id="AFNU02000019">
    <property type="protein sequence ID" value="ERJ11003.1"/>
    <property type="molecule type" value="Genomic_DNA"/>
</dbReference>
<dbReference type="InParanoid" id="U2E726"/>
<protein>
    <recommendedName>
        <fullName evidence="1">N-acetyltransferase domain-containing protein</fullName>
    </recommendedName>
</protein>
<dbReference type="AlphaFoldDB" id="U2E726"/>
<name>U2E726_9MOLU</name>
<dbReference type="Proteomes" id="UP000005707">
    <property type="component" value="Unassembled WGS sequence"/>
</dbReference>
<dbReference type="InterPro" id="IPR000182">
    <property type="entry name" value="GNAT_dom"/>
</dbReference>
<dbReference type="SUPFAM" id="SSF55729">
    <property type="entry name" value="Acyl-CoA N-acyltransferases (Nat)"/>
    <property type="match status" value="1"/>
</dbReference>